<comment type="caution">
    <text evidence="2">The sequence shown here is derived from an EMBL/GenBank/DDBJ whole genome shotgun (WGS) entry which is preliminary data.</text>
</comment>
<proteinExistence type="predicted"/>
<organism evidence="2 3">
    <name type="scientific">Thiobaca trueperi</name>
    <dbReference type="NCBI Taxonomy" id="127458"/>
    <lineage>
        <taxon>Bacteria</taxon>
        <taxon>Pseudomonadati</taxon>
        <taxon>Pseudomonadota</taxon>
        <taxon>Gammaproteobacteria</taxon>
        <taxon>Chromatiales</taxon>
        <taxon>Chromatiaceae</taxon>
        <taxon>Thiobaca</taxon>
    </lineage>
</organism>
<name>A0A4R3MXE2_9GAMM</name>
<reference evidence="2 3" key="1">
    <citation type="submission" date="2019-03" db="EMBL/GenBank/DDBJ databases">
        <title>Genomic Encyclopedia of Type Strains, Phase IV (KMG-IV): sequencing the most valuable type-strain genomes for metagenomic binning, comparative biology and taxonomic classification.</title>
        <authorList>
            <person name="Goeker M."/>
        </authorList>
    </citation>
    <scope>NUCLEOTIDE SEQUENCE [LARGE SCALE GENOMIC DNA]</scope>
    <source>
        <strain evidence="2 3">DSM 13587</strain>
    </source>
</reference>
<evidence type="ECO:0000256" key="1">
    <source>
        <dbReference type="SAM" id="Phobius"/>
    </source>
</evidence>
<keyword evidence="1" id="KW-1133">Transmembrane helix</keyword>
<evidence type="ECO:0000313" key="2">
    <source>
        <dbReference type="EMBL" id="TCT20201.1"/>
    </source>
</evidence>
<keyword evidence="1" id="KW-0472">Membrane</keyword>
<dbReference type="OrthoDB" id="5763031at2"/>
<evidence type="ECO:0000313" key="3">
    <source>
        <dbReference type="Proteomes" id="UP000295717"/>
    </source>
</evidence>
<dbReference type="Pfam" id="PF02405">
    <property type="entry name" value="MlaE"/>
    <property type="match status" value="1"/>
</dbReference>
<dbReference type="InterPro" id="IPR030802">
    <property type="entry name" value="Permease_MalE"/>
</dbReference>
<dbReference type="PANTHER" id="PTHR30188">
    <property type="entry name" value="ABC TRANSPORTER PERMEASE PROTEIN-RELATED"/>
    <property type="match status" value="1"/>
</dbReference>
<feature type="transmembrane region" description="Helical" evidence="1">
    <location>
        <begin position="253"/>
        <end position="271"/>
    </location>
</feature>
<feature type="transmembrane region" description="Helical" evidence="1">
    <location>
        <begin position="182"/>
        <end position="201"/>
    </location>
</feature>
<feature type="transmembrane region" description="Helical" evidence="1">
    <location>
        <begin position="66"/>
        <end position="86"/>
    </location>
</feature>
<feature type="transmembrane region" description="Helical" evidence="1">
    <location>
        <begin position="26"/>
        <end position="45"/>
    </location>
</feature>
<feature type="transmembrane region" description="Helical" evidence="1">
    <location>
        <begin position="106"/>
        <end position="133"/>
    </location>
</feature>
<dbReference type="Proteomes" id="UP000295717">
    <property type="component" value="Unassembled WGS sequence"/>
</dbReference>
<keyword evidence="1" id="KW-0812">Transmembrane</keyword>
<protein>
    <submittedName>
        <fullName evidence="2">Phospholipid/cholesterol/gamma-HCH transport system permease protein</fullName>
    </submittedName>
</protein>
<dbReference type="GO" id="GO:0005548">
    <property type="term" value="F:phospholipid transporter activity"/>
    <property type="evidence" value="ECO:0007669"/>
    <property type="project" value="TreeGrafter"/>
</dbReference>
<feature type="transmembrane region" description="Helical" evidence="1">
    <location>
        <begin position="213"/>
        <end position="233"/>
    </location>
</feature>
<keyword evidence="3" id="KW-1185">Reference proteome</keyword>
<dbReference type="AlphaFoldDB" id="A0A4R3MXE2"/>
<accession>A0A4R3MXE2</accession>
<dbReference type="RefSeq" id="WP_132977598.1">
    <property type="nucleotide sequence ID" value="NZ_SMAO01000006.1"/>
</dbReference>
<gene>
    <name evidence="2" type="ORF">EDC35_106128</name>
</gene>
<dbReference type="GO" id="GO:0043190">
    <property type="term" value="C:ATP-binding cassette (ABC) transporter complex"/>
    <property type="evidence" value="ECO:0007669"/>
    <property type="project" value="InterPro"/>
</dbReference>
<dbReference type="EMBL" id="SMAO01000006">
    <property type="protein sequence ID" value="TCT20201.1"/>
    <property type="molecule type" value="Genomic_DNA"/>
</dbReference>
<sequence>MNRESPPRPIRVDTRRTPPFTGATGWIERFGFAGLTLASCLALYLRILLGRARLDLPAFTASLRQAGLSMLPAMTLVSAAVGLILGRQSQSILAQFDLPGLVLLSVVYAVVMEVVPILVGILVAGRAGVALAVRQATLTVSGEMDGLLVSGVNPLHFTLAPVLLSMLLMSFAFAVWGSLVTFGAAALWLWGMADLPPALFLDALTRALSPADLLAAVLKPMLFALLIALIATANGTAAGRDPEGIAQAATRTMISAVTAILIADLLYILLVRG</sequence>